<evidence type="ECO:0000313" key="2">
    <source>
        <dbReference type="Proteomes" id="UP000008022"/>
    </source>
</evidence>
<accession>A0A0E0QR34</accession>
<keyword evidence="2" id="KW-1185">Reference proteome</keyword>
<dbReference type="Proteomes" id="UP000008022">
    <property type="component" value="Unassembled WGS sequence"/>
</dbReference>
<sequence>MASSPLLRSAGGVLRRSIHGAREQSSLFFFPTATDLAGRRQSVYKQAAFPSSSFARPSLAVADHPRRLFSSSGCSGRTEPAEKLLSMDEFLEHRRQFGKNGEEDTFRDAEISEHEKREEKLLRKRLSSTVKKLSRCLHEKKPLILEIGVQIENNNKCVDLTVLDMLFFATLPNHVSCMYDQVKYFLVLIPSFVSIGLILDKLHVFG</sequence>
<name>A0A0E0QR34_ORYRU</name>
<dbReference type="OMA" id="MDEFLEH"/>
<dbReference type="HOGENOM" id="CLU_115608_0_0_1"/>
<evidence type="ECO:0000313" key="1">
    <source>
        <dbReference type="EnsemblPlants" id="ORUFI09G10100.1"/>
    </source>
</evidence>
<proteinExistence type="predicted"/>
<reference evidence="1" key="2">
    <citation type="submission" date="2015-06" db="UniProtKB">
        <authorList>
            <consortium name="EnsemblPlants"/>
        </authorList>
    </citation>
    <scope>IDENTIFICATION</scope>
</reference>
<dbReference type="EnsemblPlants" id="ORUFI09G10100.1">
    <property type="protein sequence ID" value="ORUFI09G10100.1"/>
    <property type="gene ID" value="ORUFI09G10100"/>
</dbReference>
<dbReference type="AlphaFoldDB" id="A0A0E0QR34"/>
<reference evidence="2" key="1">
    <citation type="submission" date="2013-06" db="EMBL/GenBank/DDBJ databases">
        <authorList>
            <person name="Zhao Q."/>
        </authorList>
    </citation>
    <scope>NUCLEOTIDE SEQUENCE</scope>
    <source>
        <strain evidence="2">cv. W1943</strain>
    </source>
</reference>
<organism evidence="1 2">
    <name type="scientific">Oryza rufipogon</name>
    <name type="common">Brownbeard rice</name>
    <name type="synonym">Asian wild rice</name>
    <dbReference type="NCBI Taxonomy" id="4529"/>
    <lineage>
        <taxon>Eukaryota</taxon>
        <taxon>Viridiplantae</taxon>
        <taxon>Streptophyta</taxon>
        <taxon>Embryophyta</taxon>
        <taxon>Tracheophyta</taxon>
        <taxon>Spermatophyta</taxon>
        <taxon>Magnoliopsida</taxon>
        <taxon>Liliopsida</taxon>
        <taxon>Poales</taxon>
        <taxon>Poaceae</taxon>
        <taxon>BOP clade</taxon>
        <taxon>Oryzoideae</taxon>
        <taxon>Oryzeae</taxon>
        <taxon>Oryzinae</taxon>
        <taxon>Oryza</taxon>
    </lineage>
</organism>
<dbReference type="Gramene" id="ORUFI09G10100.1">
    <property type="protein sequence ID" value="ORUFI09G10100.1"/>
    <property type="gene ID" value="ORUFI09G10100"/>
</dbReference>
<protein>
    <submittedName>
        <fullName evidence="1">Uncharacterized protein</fullName>
    </submittedName>
</protein>